<dbReference type="SUPFAM" id="SSF52490">
    <property type="entry name" value="Tubulin nucleotide-binding domain-like"/>
    <property type="match status" value="1"/>
</dbReference>
<evidence type="ECO:0000256" key="4">
    <source>
        <dbReference type="ARBA" id="ARBA00023134"/>
    </source>
</evidence>
<proteinExistence type="inferred from homology"/>
<protein>
    <recommendedName>
        <fullName evidence="7">Tubulin/FtsZ GTPase domain-containing protein</fullName>
    </recommendedName>
</protein>
<dbReference type="EMBL" id="JABSTR010000001">
    <property type="protein sequence ID" value="KAH9362774.1"/>
    <property type="molecule type" value="Genomic_DNA"/>
</dbReference>
<comment type="similarity">
    <text evidence="1">Belongs to the tubulin family.</text>
</comment>
<dbReference type="Gene3D" id="3.40.50.1440">
    <property type="entry name" value="Tubulin/FtsZ, GTPase domain"/>
    <property type="match status" value="1"/>
</dbReference>
<dbReference type="InterPro" id="IPR000217">
    <property type="entry name" value="Tubulin"/>
</dbReference>
<organism evidence="5 6">
    <name type="scientific">Haemaphysalis longicornis</name>
    <name type="common">Bush tick</name>
    <dbReference type="NCBI Taxonomy" id="44386"/>
    <lineage>
        <taxon>Eukaryota</taxon>
        <taxon>Metazoa</taxon>
        <taxon>Ecdysozoa</taxon>
        <taxon>Arthropoda</taxon>
        <taxon>Chelicerata</taxon>
        <taxon>Arachnida</taxon>
        <taxon>Acari</taxon>
        <taxon>Parasitiformes</taxon>
        <taxon>Ixodida</taxon>
        <taxon>Ixodoidea</taxon>
        <taxon>Ixodidae</taxon>
        <taxon>Haemaphysalinae</taxon>
        <taxon>Haemaphysalis</taxon>
    </lineage>
</organism>
<dbReference type="PANTHER" id="PTHR36527">
    <property type="entry name" value="OS01G0282866 PROTEIN"/>
    <property type="match status" value="1"/>
</dbReference>
<reference evidence="5 6" key="1">
    <citation type="journal article" date="2020" name="Cell">
        <title>Large-Scale Comparative Analyses of Tick Genomes Elucidate Their Genetic Diversity and Vector Capacities.</title>
        <authorList>
            <consortium name="Tick Genome and Microbiome Consortium (TIGMIC)"/>
            <person name="Jia N."/>
            <person name="Wang J."/>
            <person name="Shi W."/>
            <person name="Du L."/>
            <person name="Sun Y."/>
            <person name="Zhan W."/>
            <person name="Jiang J.F."/>
            <person name="Wang Q."/>
            <person name="Zhang B."/>
            <person name="Ji P."/>
            <person name="Bell-Sakyi L."/>
            <person name="Cui X.M."/>
            <person name="Yuan T.T."/>
            <person name="Jiang B.G."/>
            <person name="Yang W.F."/>
            <person name="Lam T.T."/>
            <person name="Chang Q.C."/>
            <person name="Ding S.J."/>
            <person name="Wang X.J."/>
            <person name="Zhu J.G."/>
            <person name="Ruan X.D."/>
            <person name="Zhao L."/>
            <person name="Wei J.T."/>
            <person name="Ye R.Z."/>
            <person name="Que T.C."/>
            <person name="Du C.H."/>
            <person name="Zhou Y.H."/>
            <person name="Cheng J.X."/>
            <person name="Dai P.F."/>
            <person name="Guo W.B."/>
            <person name="Han X.H."/>
            <person name="Huang E.J."/>
            <person name="Li L.F."/>
            <person name="Wei W."/>
            <person name="Gao Y.C."/>
            <person name="Liu J.Z."/>
            <person name="Shao H.Z."/>
            <person name="Wang X."/>
            <person name="Wang C.C."/>
            <person name="Yang T.C."/>
            <person name="Huo Q.B."/>
            <person name="Li W."/>
            <person name="Chen H.Y."/>
            <person name="Chen S.E."/>
            <person name="Zhou L.G."/>
            <person name="Ni X.B."/>
            <person name="Tian J.H."/>
            <person name="Sheng Y."/>
            <person name="Liu T."/>
            <person name="Pan Y.S."/>
            <person name="Xia L.Y."/>
            <person name="Li J."/>
            <person name="Zhao F."/>
            <person name="Cao W.C."/>
        </authorList>
    </citation>
    <scope>NUCLEOTIDE SEQUENCE [LARGE SCALE GENOMIC DNA]</scope>
    <source>
        <strain evidence="5">HaeL-2018</strain>
    </source>
</reference>
<dbReference type="GO" id="GO:0005525">
    <property type="term" value="F:GTP binding"/>
    <property type="evidence" value="ECO:0007669"/>
    <property type="project" value="UniProtKB-KW"/>
</dbReference>
<dbReference type="PRINTS" id="PR01161">
    <property type="entry name" value="TUBULIN"/>
</dbReference>
<evidence type="ECO:0000256" key="1">
    <source>
        <dbReference type="ARBA" id="ARBA00009636"/>
    </source>
</evidence>
<evidence type="ECO:0000313" key="5">
    <source>
        <dbReference type="EMBL" id="KAH9362774.1"/>
    </source>
</evidence>
<keyword evidence="2" id="KW-0493">Microtubule</keyword>
<dbReference type="Proteomes" id="UP000821853">
    <property type="component" value="Chromosome 1"/>
</dbReference>
<name>A0A9J6F970_HAELO</name>
<dbReference type="GO" id="GO:0005874">
    <property type="term" value="C:microtubule"/>
    <property type="evidence" value="ECO:0007669"/>
    <property type="project" value="UniProtKB-KW"/>
</dbReference>
<evidence type="ECO:0000256" key="2">
    <source>
        <dbReference type="ARBA" id="ARBA00022701"/>
    </source>
</evidence>
<dbReference type="AlphaFoldDB" id="A0A9J6F970"/>
<gene>
    <name evidence="5" type="ORF">HPB48_005267</name>
</gene>
<dbReference type="InterPro" id="IPR036525">
    <property type="entry name" value="Tubulin/FtsZ_GTPase_sf"/>
</dbReference>
<dbReference type="OrthoDB" id="1662883at2759"/>
<dbReference type="VEuPathDB" id="VectorBase:HLOH_048200"/>
<evidence type="ECO:0000256" key="3">
    <source>
        <dbReference type="ARBA" id="ARBA00022741"/>
    </source>
</evidence>
<comment type="caution">
    <text evidence="5">The sequence shown here is derived from an EMBL/GenBank/DDBJ whole genome shotgun (WGS) entry which is preliminary data.</text>
</comment>
<dbReference type="GO" id="GO:0007017">
    <property type="term" value="P:microtubule-based process"/>
    <property type="evidence" value="ECO:0007669"/>
    <property type="project" value="InterPro"/>
</dbReference>
<sequence>MRKTVDVKAGHRGNQIGAKFWEMTSDEHGIDGSDKYRGDFDLQLERVNVHYNEVAGGRYVLRSILVDVEPGAMNAVRGGPVGRLFGLNNCVFGACSLRCTC</sequence>
<dbReference type="PANTHER" id="PTHR36527:SF3">
    <property type="entry name" value="OS01G0282866 PROTEIN"/>
    <property type="match status" value="1"/>
</dbReference>
<keyword evidence="4" id="KW-0342">GTP-binding</keyword>
<evidence type="ECO:0000313" key="6">
    <source>
        <dbReference type="Proteomes" id="UP000821853"/>
    </source>
</evidence>
<accession>A0A9J6F970</accession>
<keyword evidence="6" id="KW-1185">Reference proteome</keyword>
<evidence type="ECO:0008006" key="7">
    <source>
        <dbReference type="Google" id="ProtNLM"/>
    </source>
</evidence>
<keyword evidence="3" id="KW-0547">Nucleotide-binding</keyword>
<dbReference type="OMA" id="SADLYGM"/>